<feature type="transmembrane region" description="Helical" evidence="1">
    <location>
        <begin position="201"/>
        <end position="223"/>
    </location>
</feature>
<sequence>MIINIFYGFCMALADSVPGVSGGTIAFILGFYEKLLDSVHYLFSKEDPKKRSQAIYFIAKLIIGWIIGMGMSVAVLSNLFESKIYLLSSIFLGLTLSSIPFVIISEKKNIQGKYGEILFSILGIALVITISSLRSSVLNNSSIHFESLSASQFIYVFISGMIAITAMVLPGISGSTLLLIFGVYVPTITAVKEFITFNFSVIWGLMALGLGILFGLAISIKTIRLTLKNHKSKMIYFITGLMIGSLYAISMGPTTLKNPLPQLSFSTFNIFGFILGIAILLALEFIRRYLEKKSYNQ</sequence>
<evidence type="ECO:0000313" key="3">
    <source>
        <dbReference type="Proteomes" id="UP000006437"/>
    </source>
</evidence>
<dbReference type="PANTHER" id="PTHR37308:SF1">
    <property type="entry name" value="POLYPRENYL-PHOSPHATE TRANSPORTER"/>
    <property type="match status" value="1"/>
</dbReference>
<feature type="transmembrane region" description="Helical" evidence="1">
    <location>
        <begin position="153"/>
        <end position="170"/>
    </location>
</feature>
<proteinExistence type="predicted"/>
<feature type="transmembrane region" description="Helical" evidence="1">
    <location>
        <begin position="84"/>
        <end position="104"/>
    </location>
</feature>
<gene>
    <name evidence="2" type="ORF">HMPREF9629_01306</name>
</gene>
<organism evidence="2 3">
    <name type="scientific">Peptoanaerobacter stomatis</name>
    <dbReference type="NCBI Taxonomy" id="796937"/>
    <lineage>
        <taxon>Bacteria</taxon>
        <taxon>Bacillati</taxon>
        <taxon>Bacillota</taxon>
        <taxon>Clostridia</taxon>
        <taxon>Peptostreptococcales</taxon>
        <taxon>Filifactoraceae</taxon>
        <taxon>Peptoanaerobacter</taxon>
    </lineage>
</organism>
<dbReference type="Pfam" id="PF04018">
    <property type="entry name" value="VCA0040-like"/>
    <property type="match status" value="1"/>
</dbReference>
<dbReference type="EMBL" id="AFZE01000004">
    <property type="protein sequence ID" value="EHL16237.1"/>
    <property type="molecule type" value="Genomic_DNA"/>
</dbReference>
<dbReference type="HOGENOM" id="CLU_055621_1_0_9"/>
<keyword evidence="1" id="KW-0812">Transmembrane</keyword>
<dbReference type="BioCyc" id="EBAC796937-HMP:GMGH-1311-MONOMER"/>
<keyword evidence="1" id="KW-1133">Transmembrane helix</keyword>
<protein>
    <recommendedName>
        <fullName evidence="4">PF04018 domain protein</fullName>
    </recommendedName>
</protein>
<feature type="transmembrane region" description="Helical" evidence="1">
    <location>
        <begin position="53"/>
        <end position="78"/>
    </location>
</feature>
<dbReference type="InterPro" id="IPR007163">
    <property type="entry name" value="VCA0040-like"/>
</dbReference>
<feature type="transmembrane region" description="Helical" evidence="1">
    <location>
        <begin position="6"/>
        <end position="32"/>
    </location>
</feature>
<feature type="transmembrane region" description="Helical" evidence="1">
    <location>
        <begin position="116"/>
        <end position="133"/>
    </location>
</feature>
<accession>G9WYQ5</accession>
<reference evidence="2 3" key="1">
    <citation type="submission" date="2011-08" db="EMBL/GenBank/DDBJ databases">
        <title>The Genome Sequence of Eubacteriaceae bacterium ACC19a.</title>
        <authorList>
            <consortium name="The Broad Institute Genome Sequencing Platform"/>
            <person name="Earl A."/>
            <person name="Ward D."/>
            <person name="Feldgarden M."/>
            <person name="Gevers D."/>
            <person name="Sizova M."/>
            <person name="Hazen A."/>
            <person name="Epstein S."/>
            <person name="Young S.K."/>
            <person name="Zeng Q."/>
            <person name="Gargeya S."/>
            <person name="Fitzgerald M."/>
            <person name="Haas B."/>
            <person name="Abouelleil A."/>
            <person name="Alvarado L."/>
            <person name="Arachchi H.M."/>
            <person name="Berlin A."/>
            <person name="Brown A."/>
            <person name="Chapman S.B."/>
            <person name="Chen Z."/>
            <person name="Dunbar C."/>
            <person name="Freedman E."/>
            <person name="Gearin G."/>
            <person name="Gellesch M."/>
            <person name="Goldberg J."/>
            <person name="Griggs A."/>
            <person name="Gujja S."/>
            <person name="Heiman D."/>
            <person name="Howarth C."/>
            <person name="Larson L."/>
            <person name="Lui A."/>
            <person name="MacDonald P.J.P."/>
            <person name="Montmayeur A."/>
            <person name="Murphy C."/>
            <person name="Neiman D."/>
            <person name="Pearson M."/>
            <person name="Priest M."/>
            <person name="Roberts A."/>
            <person name="Saif S."/>
            <person name="Shea T."/>
            <person name="Shenoy N."/>
            <person name="Sisk P."/>
            <person name="Stolte C."/>
            <person name="Sykes S."/>
            <person name="Wortman J."/>
            <person name="Nusbaum C."/>
            <person name="Birren B."/>
        </authorList>
    </citation>
    <scope>NUCLEOTIDE SEQUENCE [LARGE SCALE GENOMIC DNA]</scope>
    <source>
        <strain evidence="2 3">ACC19a</strain>
    </source>
</reference>
<feature type="transmembrane region" description="Helical" evidence="1">
    <location>
        <begin position="235"/>
        <end position="256"/>
    </location>
</feature>
<evidence type="ECO:0000256" key="1">
    <source>
        <dbReference type="SAM" id="Phobius"/>
    </source>
</evidence>
<comment type="caution">
    <text evidence="2">The sequence shown here is derived from an EMBL/GenBank/DDBJ whole genome shotgun (WGS) entry which is preliminary data.</text>
</comment>
<name>G9WYQ5_9FIRM</name>
<dbReference type="AlphaFoldDB" id="G9WYQ5"/>
<dbReference type="PATRIC" id="fig|796937.3.peg.499"/>
<dbReference type="RefSeq" id="WP_009525539.1">
    <property type="nucleotide sequence ID" value="NZ_JBQNBP010000049.1"/>
</dbReference>
<evidence type="ECO:0008006" key="4">
    <source>
        <dbReference type="Google" id="ProtNLM"/>
    </source>
</evidence>
<dbReference type="PANTHER" id="PTHR37308">
    <property type="entry name" value="INTEGRAL MEMBRANE PROTEIN"/>
    <property type="match status" value="1"/>
</dbReference>
<keyword evidence="1" id="KW-0472">Membrane</keyword>
<feature type="transmembrane region" description="Helical" evidence="1">
    <location>
        <begin position="268"/>
        <end position="286"/>
    </location>
</feature>
<evidence type="ECO:0000313" key="2">
    <source>
        <dbReference type="EMBL" id="EHL16237.1"/>
    </source>
</evidence>
<dbReference type="Proteomes" id="UP000006437">
    <property type="component" value="Unassembled WGS sequence"/>
</dbReference>